<organism evidence="3 4">
    <name type="scientific">Paenibacillus haidiansis</name>
    <dbReference type="NCBI Taxonomy" id="1574488"/>
    <lineage>
        <taxon>Bacteria</taxon>
        <taxon>Bacillati</taxon>
        <taxon>Bacillota</taxon>
        <taxon>Bacilli</taxon>
        <taxon>Bacillales</taxon>
        <taxon>Paenibacillaceae</taxon>
        <taxon>Paenibacillus</taxon>
    </lineage>
</organism>
<feature type="domain" description="HTH tetR-type" evidence="2">
    <location>
        <begin position="14"/>
        <end position="42"/>
    </location>
</feature>
<dbReference type="SUPFAM" id="SSF48498">
    <property type="entry name" value="Tetracyclin repressor-like, C-terminal domain"/>
    <property type="match status" value="1"/>
</dbReference>
<dbReference type="RefSeq" id="WP_331846159.1">
    <property type="nucleotide sequence ID" value="NZ_JAZHPZ010000003.1"/>
</dbReference>
<keyword evidence="1" id="KW-0238">DNA-binding</keyword>
<evidence type="ECO:0000313" key="4">
    <source>
        <dbReference type="Proteomes" id="UP001306950"/>
    </source>
</evidence>
<sequence>MSLKTYSRKEKVVLEAALQLMFLNGYEAVTTQAVAERLAISQVYLEEMYPACDELQMSAMTYAAVVWVKKTKEELAKIADPEQRFRRLVRLYAEGTGNYPESLSLYLDAWKLLRDRRRNVELIRSVLFEIYDLYVGLFIKTVEQIGTIQADKQLVETIAWIFVVISDGFHIQSLIQNRLPDFDKISDVLFLLTGGLGKEGIDEKCLSVLPKN</sequence>
<dbReference type="Gene3D" id="1.10.357.10">
    <property type="entry name" value="Tetracycline Repressor, domain 2"/>
    <property type="match status" value="1"/>
</dbReference>
<dbReference type="SUPFAM" id="SSF46689">
    <property type="entry name" value="Homeodomain-like"/>
    <property type="match status" value="1"/>
</dbReference>
<dbReference type="Proteomes" id="UP001306950">
    <property type="component" value="Unassembled WGS sequence"/>
</dbReference>
<dbReference type="InterPro" id="IPR001647">
    <property type="entry name" value="HTH_TetR"/>
</dbReference>
<dbReference type="Pfam" id="PF00440">
    <property type="entry name" value="TetR_N"/>
    <property type="match status" value="1"/>
</dbReference>
<name>A0ABU7VQA6_9BACL</name>
<comment type="caution">
    <text evidence="3">The sequence shown here is derived from an EMBL/GenBank/DDBJ whole genome shotgun (WGS) entry which is preliminary data.</text>
</comment>
<accession>A0ABU7VQA6</accession>
<protein>
    <submittedName>
        <fullName evidence="3">TetR family transcriptional regulator</fullName>
    </submittedName>
</protein>
<proteinExistence type="predicted"/>
<gene>
    <name evidence="3" type="ORF">V3851_08850</name>
</gene>
<dbReference type="EMBL" id="JAZHPZ010000003">
    <property type="protein sequence ID" value="MEF2965936.1"/>
    <property type="molecule type" value="Genomic_DNA"/>
</dbReference>
<evidence type="ECO:0000259" key="2">
    <source>
        <dbReference type="Pfam" id="PF00440"/>
    </source>
</evidence>
<reference evidence="3 4" key="1">
    <citation type="submission" date="2024-02" db="EMBL/GenBank/DDBJ databases">
        <title>A nitrogen-fixing paenibacillus bacterium.</title>
        <authorList>
            <person name="Zhang W.L."/>
            <person name="Chen S.F."/>
        </authorList>
    </citation>
    <scope>NUCLEOTIDE SEQUENCE [LARGE SCALE GENOMIC DNA]</scope>
    <source>
        <strain evidence="3 4">M1</strain>
    </source>
</reference>
<dbReference type="InterPro" id="IPR036271">
    <property type="entry name" value="Tet_transcr_reg_TetR-rel_C_sf"/>
</dbReference>
<evidence type="ECO:0000313" key="3">
    <source>
        <dbReference type="EMBL" id="MEF2965936.1"/>
    </source>
</evidence>
<keyword evidence="4" id="KW-1185">Reference proteome</keyword>
<evidence type="ECO:0000256" key="1">
    <source>
        <dbReference type="ARBA" id="ARBA00023125"/>
    </source>
</evidence>
<dbReference type="InterPro" id="IPR009057">
    <property type="entry name" value="Homeodomain-like_sf"/>
</dbReference>